<dbReference type="PROSITE" id="PS50305">
    <property type="entry name" value="SIRTUIN"/>
    <property type="match status" value="1"/>
</dbReference>
<evidence type="ECO:0000313" key="6">
    <source>
        <dbReference type="Proteomes" id="UP001301350"/>
    </source>
</evidence>
<feature type="active site" description="Proton acceptor" evidence="3">
    <location>
        <position position="146"/>
    </location>
</feature>
<evidence type="ECO:0000259" key="4">
    <source>
        <dbReference type="PROSITE" id="PS50305"/>
    </source>
</evidence>
<evidence type="ECO:0000256" key="2">
    <source>
        <dbReference type="ARBA" id="ARBA00023027"/>
    </source>
</evidence>
<dbReference type="Pfam" id="PF02146">
    <property type="entry name" value="SIR2"/>
    <property type="match status" value="1"/>
</dbReference>
<dbReference type="InterPro" id="IPR050134">
    <property type="entry name" value="NAD-dep_sirtuin_deacylases"/>
</dbReference>
<dbReference type="GO" id="GO:0046872">
    <property type="term" value="F:metal ion binding"/>
    <property type="evidence" value="ECO:0007669"/>
    <property type="project" value="UniProtKB-KW"/>
</dbReference>
<sequence length="566" mass="63185">MHSTEQDSLRAIPGYADRLSPYENKGRLDLRPEWDRAVDVERKVELLAGWMRQHRGRVVMHTGAGVSTAAGIRDFRSDDGVWTTQQRGDETGAEAVEAMETAAPTLTHVVIARLVRSGYVQHVVTQNVDALHWRSGVRREQLSELHGNAMRERCPRCEREWLRDAMVPTVGRRATGNPCEACYKRRPDETPDSRYSSTVDALSSTSLQDVLLDWEDALPEPDFSAAVEASRAAEMNVVLGSSLQMVPARCLPLYSLRHPGGKFVVVNASWTAKDGDATLVVRAPCDTVMALLWQRLCDGEASGGGDDGEWIGCWRRGYRVALRWRAPATATTNRAVEVCVPGAHGRAPGLQVVREEWKEAVEYGREEEMVEEMQRVLATPIVPQPDRSLPERWERVVVGDVALHGDGCVHLRLRAFGEHVANAARRVFPAYVRLQAPPTSMPFTADWHLYEIPVAGAVWHNVRQVAECLAAAAAREQTAGVRFALPAGLAFYRTAQRRWCVCVGCSARVSATRRHWHVQRCAALQCVSVSGRERKSGRRNRLTDEERQEKLRRVECAPNLSQENVS</sequence>
<evidence type="ECO:0000256" key="1">
    <source>
        <dbReference type="ARBA" id="ARBA00022679"/>
    </source>
</evidence>
<dbReference type="GO" id="GO:0005634">
    <property type="term" value="C:nucleus"/>
    <property type="evidence" value="ECO:0007669"/>
    <property type="project" value="TreeGrafter"/>
</dbReference>
<proteinExistence type="predicted"/>
<feature type="binding site" evidence="3">
    <location>
        <position position="179"/>
    </location>
    <ligand>
        <name>Zn(2+)</name>
        <dbReference type="ChEBI" id="CHEBI:29105"/>
    </ligand>
</feature>
<dbReference type="GO" id="GO:0070403">
    <property type="term" value="F:NAD+ binding"/>
    <property type="evidence" value="ECO:0007669"/>
    <property type="project" value="InterPro"/>
</dbReference>
<dbReference type="Gene3D" id="3.40.50.1220">
    <property type="entry name" value="TPP-binding domain"/>
    <property type="match status" value="1"/>
</dbReference>
<feature type="binding site" evidence="3">
    <location>
        <position position="154"/>
    </location>
    <ligand>
        <name>Zn(2+)</name>
        <dbReference type="ChEBI" id="CHEBI:29105"/>
    </ligand>
</feature>
<name>A0AAV9IVN9_CYACA</name>
<feature type="binding site" evidence="3">
    <location>
        <position position="182"/>
    </location>
    <ligand>
        <name>Zn(2+)</name>
        <dbReference type="ChEBI" id="CHEBI:29105"/>
    </ligand>
</feature>
<dbReference type="PANTHER" id="PTHR11085">
    <property type="entry name" value="NAD-DEPENDENT PROTEIN DEACYLASE SIRTUIN-5, MITOCHONDRIAL-RELATED"/>
    <property type="match status" value="1"/>
</dbReference>
<dbReference type="InterPro" id="IPR026590">
    <property type="entry name" value="Ssirtuin_cat_dom"/>
</dbReference>
<protein>
    <recommendedName>
        <fullName evidence="4">Deacetylase sirtuin-type domain-containing protein</fullName>
    </recommendedName>
</protein>
<evidence type="ECO:0000313" key="5">
    <source>
        <dbReference type="EMBL" id="KAK4536161.1"/>
    </source>
</evidence>
<feature type="domain" description="Deacetylase sirtuin-type" evidence="4">
    <location>
        <begin position="37"/>
        <end position="300"/>
    </location>
</feature>
<keyword evidence="3" id="KW-0862">Zinc</keyword>
<gene>
    <name evidence="5" type="ORF">CDCA_CDCA07G2186</name>
</gene>
<keyword evidence="1" id="KW-0808">Transferase</keyword>
<dbReference type="EMBL" id="JANCYW010000007">
    <property type="protein sequence ID" value="KAK4536161.1"/>
    <property type="molecule type" value="Genomic_DNA"/>
</dbReference>
<dbReference type="Gene3D" id="2.20.28.200">
    <property type="match status" value="1"/>
</dbReference>
<dbReference type="AlphaFoldDB" id="A0AAV9IVN9"/>
<evidence type="ECO:0000256" key="3">
    <source>
        <dbReference type="PROSITE-ProRule" id="PRU00236"/>
    </source>
</evidence>
<accession>A0AAV9IVN9</accession>
<dbReference type="GO" id="GO:0017136">
    <property type="term" value="F:histone deacetylase activity, NAD-dependent"/>
    <property type="evidence" value="ECO:0007669"/>
    <property type="project" value="TreeGrafter"/>
</dbReference>
<feature type="binding site" evidence="3">
    <location>
        <position position="157"/>
    </location>
    <ligand>
        <name>Zn(2+)</name>
        <dbReference type="ChEBI" id="CHEBI:29105"/>
    </ligand>
</feature>
<keyword evidence="6" id="KW-1185">Reference proteome</keyword>
<comment type="caution">
    <text evidence="5">The sequence shown here is derived from an EMBL/GenBank/DDBJ whole genome shotgun (WGS) entry which is preliminary data.</text>
</comment>
<dbReference type="InterPro" id="IPR003000">
    <property type="entry name" value="Sirtuin"/>
</dbReference>
<dbReference type="PANTHER" id="PTHR11085:SF10">
    <property type="entry name" value="NAD-DEPENDENT PROTEIN DEACYLASE SIRTUIN-5, MITOCHONDRIAL-RELATED"/>
    <property type="match status" value="1"/>
</dbReference>
<keyword evidence="2" id="KW-0520">NAD</keyword>
<organism evidence="5 6">
    <name type="scientific">Cyanidium caldarium</name>
    <name type="common">Red alga</name>
    <dbReference type="NCBI Taxonomy" id="2771"/>
    <lineage>
        <taxon>Eukaryota</taxon>
        <taxon>Rhodophyta</taxon>
        <taxon>Bangiophyceae</taxon>
        <taxon>Cyanidiales</taxon>
        <taxon>Cyanidiaceae</taxon>
        <taxon>Cyanidium</taxon>
    </lineage>
</organism>
<keyword evidence="3" id="KW-0479">Metal-binding</keyword>
<dbReference type="Proteomes" id="UP001301350">
    <property type="component" value="Unassembled WGS sequence"/>
</dbReference>
<dbReference type="SUPFAM" id="SSF52467">
    <property type="entry name" value="DHS-like NAD/FAD-binding domain"/>
    <property type="match status" value="1"/>
</dbReference>
<dbReference type="InterPro" id="IPR029035">
    <property type="entry name" value="DHS-like_NAD/FAD-binding_dom"/>
</dbReference>
<reference evidence="5 6" key="1">
    <citation type="submission" date="2022-07" db="EMBL/GenBank/DDBJ databases">
        <title>Genome-wide signatures of adaptation to extreme environments.</title>
        <authorList>
            <person name="Cho C.H."/>
            <person name="Yoon H.S."/>
        </authorList>
    </citation>
    <scope>NUCLEOTIDE SEQUENCE [LARGE SCALE GENOMIC DNA]</scope>
    <source>
        <strain evidence="5 6">DBV 063 E5</strain>
    </source>
</reference>